<reference evidence="4" key="1">
    <citation type="submission" date="2022-07" db="EMBL/GenBank/DDBJ databases">
        <authorList>
            <person name="Trinca V."/>
            <person name="Uliana J.V.C."/>
            <person name="Torres T.T."/>
            <person name="Ward R.J."/>
            <person name="Monesi N."/>
        </authorList>
    </citation>
    <scope>NUCLEOTIDE SEQUENCE</scope>
    <source>
        <strain evidence="4">HSMRA1968</strain>
        <tissue evidence="4">Whole embryos</tissue>
    </source>
</reference>
<feature type="domain" description="SWIM-type" evidence="3">
    <location>
        <begin position="767"/>
        <end position="801"/>
    </location>
</feature>
<evidence type="ECO:0000256" key="2">
    <source>
        <dbReference type="SAM" id="MobiDB-lite"/>
    </source>
</evidence>
<feature type="compositionally biased region" description="Low complexity" evidence="2">
    <location>
        <begin position="255"/>
        <end position="269"/>
    </location>
</feature>
<evidence type="ECO:0000256" key="1">
    <source>
        <dbReference type="PROSITE-ProRule" id="PRU00325"/>
    </source>
</evidence>
<dbReference type="OrthoDB" id="6780000at2759"/>
<feature type="compositionally biased region" description="Acidic residues" evidence="2">
    <location>
        <begin position="141"/>
        <end position="165"/>
    </location>
</feature>
<feature type="compositionally biased region" description="Acidic residues" evidence="2">
    <location>
        <begin position="98"/>
        <end position="111"/>
    </location>
</feature>
<name>A0A9Q0MPI6_9DIPT</name>
<evidence type="ECO:0000313" key="5">
    <source>
        <dbReference type="Proteomes" id="UP001151699"/>
    </source>
</evidence>
<dbReference type="Proteomes" id="UP001151699">
    <property type="component" value="Chromosome C"/>
</dbReference>
<proteinExistence type="predicted"/>
<feature type="region of interest" description="Disordered" evidence="2">
    <location>
        <begin position="249"/>
        <end position="283"/>
    </location>
</feature>
<evidence type="ECO:0000313" key="4">
    <source>
        <dbReference type="EMBL" id="KAJ6635319.1"/>
    </source>
</evidence>
<dbReference type="EMBL" id="WJQU01000004">
    <property type="protein sequence ID" value="KAJ6635319.1"/>
    <property type="molecule type" value="Genomic_DNA"/>
</dbReference>
<keyword evidence="1" id="KW-0863">Zinc-finger</keyword>
<keyword evidence="1" id="KW-0862">Zinc</keyword>
<keyword evidence="1" id="KW-0479">Metal-binding</keyword>
<dbReference type="AlphaFoldDB" id="A0A9Q0MPI6"/>
<dbReference type="Pfam" id="PF04434">
    <property type="entry name" value="SWIM"/>
    <property type="match status" value="1"/>
</dbReference>
<feature type="non-terminal residue" evidence="4">
    <location>
        <position position="835"/>
    </location>
</feature>
<feature type="compositionally biased region" description="Polar residues" evidence="2">
    <location>
        <begin position="56"/>
        <end position="67"/>
    </location>
</feature>
<gene>
    <name evidence="4" type="ORF">Bhyg_13904</name>
</gene>
<feature type="region of interest" description="Disordered" evidence="2">
    <location>
        <begin position="1"/>
        <end position="168"/>
    </location>
</feature>
<comment type="caution">
    <text evidence="4">The sequence shown here is derived from an EMBL/GenBank/DDBJ whole genome shotgun (WGS) entry which is preliminary data.</text>
</comment>
<sequence>KSVKKHLNQPKLIDEYDTNTPPKKKIKITKSENGSRMRMVRKDENGVLPIIDESVPKNNDGNTSPSTIRELLQKAKQMQGVLADHAHDSPSVSNTENEINDNEDSDNDDDGCSFARNVLLQTSESEDDTNAGQNNNGDKQDQEDDNHNDENDNQNDEDDADEELDETQKDAKVATNWIHEKSFDTEQEFQTFLKCEKCWSYRGSADCNDGKKILYRCNKVKRMSEIQCAAGIYVIVRTRYLLEEDIDADTGGNENPDGVNADGVNVDGVNGDGVNGDENKKEDDDAKMCTSYEIYRKTAAHNHDKIPQPNLAKPQVSHTVKELIIEQYKNGRKAKKISFSLLDNPNIPREDKPSYNQVVKVINAYKKSDFGAEPITMRKLTEFISKYTDVPEDVDKSFILSFEKSPRNVKHDKFCRFFITTRRLLAETAKGTIVNADTTYKVTTEKLPLIVAGVTDQNRKFHLSGLTITIAEHESTQDYALTFNAMKKGVRIVTGKQMQPEVLICDADPSIHNGFALAFGSGHNVADATASDTDGDKKEENVGDSDEQQKQPQYTIIMCYFHVLLNIQTKYKFANSNRNKADFKSDVSILHLCDSESKFDMGCELFVRKWQEVEPEPTRVLRKSFFKKNKNWYIGCRYRTPKHNNNTETFNSSLKRCQTEHRRQPLKQFIQTALVIVRQRSKEYWKDKSPFASETTISNEVMEKGKRLNQAFVYEEVKATGATHFYTFRSDIKRKITLHAVSRFENATYKSFDEFAKKAFDIWKITFPKEISRWKEAICTCPAFDTEYMCKHIVSIAYQLEIIDETLEEDDYDDEPLFVSKRGRPKHATKALLFD</sequence>
<dbReference type="PROSITE" id="PS50966">
    <property type="entry name" value="ZF_SWIM"/>
    <property type="match status" value="1"/>
</dbReference>
<accession>A0A9Q0MPI6</accession>
<feature type="compositionally biased region" description="Basic and acidic residues" evidence="2">
    <location>
        <begin position="29"/>
        <end position="45"/>
    </location>
</feature>
<protein>
    <recommendedName>
        <fullName evidence="3">SWIM-type domain-containing protein</fullName>
    </recommendedName>
</protein>
<dbReference type="GO" id="GO:0008270">
    <property type="term" value="F:zinc ion binding"/>
    <property type="evidence" value="ECO:0007669"/>
    <property type="project" value="UniProtKB-KW"/>
</dbReference>
<feature type="region of interest" description="Disordered" evidence="2">
    <location>
        <begin position="528"/>
        <end position="549"/>
    </location>
</feature>
<evidence type="ECO:0000259" key="3">
    <source>
        <dbReference type="PROSITE" id="PS50966"/>
    </source>
</evidence>
<organism evidence="4 5">
    <name type="scientific">Pseudolycoriella hygida</name>
    <dbReference type="NCBI Taxonomy" id="35572"/>
    <lineage>
        <taxon>Eukaryota</taxon>
        <taxon>Metazoa</taxon>
        <taxon>Ecdysozoa</taxon>
        <taxon>Arthropoda</taxon>
        <taxon>Hexapoda</taxon>
        <taxon>Insecta</taxon>
        <taxon>Pterygota</taxon>
        <taxon>Neoptera</taxon>
        <taxon>Endopterygota</taxon>
        <taxon>Diptera</taxon>
        <taxon>Nematocera</taxon>
        <taxon>Sciaroidea</taxon>
        <taxon>Sciaridae</taxon>
        <taxon>Pseudolycoriella</taxon>
    </lineage>
</organism>
<keyword evidence="5" id="KW-1185">Reference proteome</keyword>
<dbReference type="InterPro" id="IPR007527">
    <property type="entry name" value="Znf_SWIM"/>
</dbReference>